<dbReference type="RefSeq" id="WP_348263841.1">
    <property type="nucleotide sequence ID" value="NZ_CP121196.1"/>
</dbReference>
<reference evidence="2" key="1">
    <citation type="submission" date="2023-03" db="EMBL/GenBank/DDBJ databases">
        <title>Edaphobacter sp.</title>
        <authorList>
            <person name="Huber K.J."/>
            <person name="Papendorf J."/>
            <person name="Pilke C."/>
            <person name="Bunk B."/>
            <person name="Sproeer C."/>
            <person name="Pester M."/>
        </authorList>
    </citation>
    <scope>NUCLEOTIDE SEQUENCE</scope>
    <source>
        <strain evidence="2">DSM 110680</strain>
    </source>
</reference>
<evidence type="ECO:0000256" key="1">
    <source>
        <dbReference type="SAM" id="MobiDB-lite"/>
    </source>
</evidence>
<dbReference type="EMBL" id="CP121196">
    <property type="protein sequence ID" value="XBH18615.1"/>
    <property type="molecule type" value="Genomic_DNA"/>
</dbReference>
<feature type="region of interest" description="Disordered" evidence="1">
    <location>
        <begin position="1"/>
        <end position="21"/>
    </location>
</feature>
<accession>A0AAU7DMS3</accession>
<organism evidence="2">
    <name type="scientific">Telmatobacter sp. DSM 110680</name>
    <dbReference type="NCBI Taxonomy" id="3036704"/>
    <lineage>
        <taxon>Bacteria</taxon>
        <taxon>Pseudomonadati</taxon>
        <taxon>Acidobacteriota</taxon>
        <taxon>Terriglobia</taxon>
        <taxon>Terriglobales</taxon>
        <taxon>Acidobacteriaceae</taxon>
        <taxon>Telmatobacter</taxon>
    </lineage>
</organism>
<dbReference type="AlphaFoldDB" id="A0AAU7DMS3"/>
<gene>
    <name evidence="2" type="ORF">P8935_04590</name>
</gene>
<protein>
    <submittedName>
        <fullName evidence="2">Uncharacterized protein</fullName>
    </submittedName>
</protein>
<name>A0AAU7DMS3_9BACT</name>
<proteinExistence type="predicted"/>
<sequence>MKFGNEIDPARDSASTTDYFPPRSLRTMAHHDKQGFLSSLFGKKKRKEEEEAAHLELRHRIEERIQQVLAESIEIPKVLRLEEKRAEVTTPEAEGETPVDLFPISASVISIRKAPVQDFLLSSFENPRSYAANER</sequence>
<evidence type="ECO:0000313" key="2">
    <source>
        <dbReference type="EMBL" id="XBH18615.1"/>
    </source>
</evidence>